<organism evidence="2">
    <name type="scientific">Salmonella enterica subsp. houtenae serovar 18:z36,z38:-</name>
    <dbReference type="NCBI Taxonomy" id="2577510"/>
    <lineage>
        <taxon>Bacteria</taxon>
        <taxon>Pseudomonadati</taxon>
        <taxon>Pseudomonadota</taxon>
        <taxon>Gammaproteobacteria</taxon>
        <taxon>Enterobacterales</taxon>
        <taxon>Enterobacteriaceae</taxon>
        <taxon>Salmonella</taxon>
    </lineage>
</organism>
<reference evidence="2" key="1">
    <citation type="journal article" date="2018" name="Genome Biol.">
        <title>SKESA: strategic k-mer extension for scrupulous assemblies.</title>
        <authorList>
            <person name="Souvorov A."/>
            <person name="Agarwala R."/>
            <person name="Lipman D.J."/>
        </authorList>
    </citation>
    <scope>NUCLEOTIDE SEQUENCE</scope>
    <source>
        <strain evidence="2">12-6852</strain>
    </source>
</reference>
<name>A0A729Q7L0_SALHO</name>
<reference evidence="2" key="2">
    <citation type="submission" date="2018-07" db="EMBL/GenBank/DDBJ databases">
        <authorList>
            <consortium name="NCBI Pathogen Detection Project"/>
        </authorList>
    </citation>
    <scope>NUCLEOTIDE SEQUENCE</scope>
    <source>
        <strain evidence="2">12-6852</strain>
    </source>
</reference>
<sequence>MKSLSAPLRGMNIAFVASIYGVVSAILLGVQTIICRSAYNSLFYCLREMSIEYLKKNDEQIGLDNNKVNAGRIIVKGINSILEQVINLNNATNKQYDITAAALSGIDMNMSRINSCLSSISDVLVILSQEQIILKSGVDSAKNMINEGVCLQMKNHHENINKYNDILKGNLSIAAGIESVSDEQEKRHLEQLNMLKENSTENKMYADILLKEMESSHSTFYPLFEKLVEMHKLLTGRVTK</sequence>
<keyword evidence="1" id="KW-1133">Transmembrane helix</keyword>
<dbReference type="AlphaFoldDB" id="A0A729Q7L0"/>
<feature type="transmembrane region" description="Helical" evidence="1">
    <location>
        <begin position="12"/>
        <end position="34"/>
    </location>
</feature>
<gene>
    <name evidence="2" type="ORF">G3430_003087</name>
</gene>
<accession>A0A729Q7L0</accession>
<evidence type="ECO:0000313" key="2">
    <source>
        <dbReference type="EMBL" id="HAE3260802.1"/>
    </source>
</evidence>
<dbReference type="EMBL" id="DAAROR010000024">
    <property type="protein sequence ID" value="HAE3260802.1"/>
    <property type="molecule type" value="Genomic_DNA"/>
</dbReference>
<protein>
    <submittedName>
        <fullName evidence="2">Uncharacterized protein</fullName>
    </submittedName>
</protein>
<evidence type="ECO:0000256" key="1">
    <source>
        <dbReference type="SAM" id="Phobius"/>
    </source>
</evidence>
<keyword evidence="1" id="KW-0812">Transmembrane</keyword>
<comment type="caution">
    <text evidence="2">The sequence shown here is derived from an EMBL/GenBank/DDBJ whole genome shotgun (WGS) entry which is preliminary data.</text>
</comment>
<keyword evidence="1" id="KW-0472">Membrane</keyword>
<proteinExistence type="predicted"/>